<protein>
    <submittedName>
        <fullName evidence="3">Sporulation protein YunB</fullName>
    </submittedName>
</protein>
<comment type="caution">
    <text evidence="3">The sequence shown here is derived from an EMBL/GenBank/DDBJ whole genome shotgun (WGS) entry which is preliminary data.</text>
</comment>
<dbReference type="NCBIfam" id="TIGR02832">
    <property type="entry name" value="spo_yunB"/>
    <property type="match status" value="1"/>
</dbReference>
<evidence type="ECO:0000313" key="3">
    <source>
        <dbReference type="EMBL" id="PCK20147.1"/>
    </source>
</evidence>
<dbReference type="EMBL" id="NKHG01000105">
    <property type="protein sequence ID" value="PCK20147.1"/>
    <property type="molecule type" value="Genomic_DNA"/>
</dbReference>
<keyword evidence="2" id="KW-0812">Transmembrane</keyword>
<evidence type="ECO:0000256" key="2">
    <source>
        <dbReference type="SAM" id="Phobius"/>
    </source>
</evidence>
<dbReference type="AlphaFoldDB" id="A0A2A5IT44"/>
<dbReference type="PIRSF" id="PIRSF021383">
    <property type="entry name" value="YunB"/>
    <property type="match status" value="1"/>
</dbReference>
<dbReference type="OrthoDB" id="1649278at2"/>
<dbReference type="Pfam" id="PF09560">
    <property type="entry name" value="Spore_YunB"/>
    <property type="match status" value="1"/>
</dbReference>
<dbReference type="Proteomes" id="UP000228754">
    <property type="component" value="Unassembled WGS sequence"/>
</dbReference>
<dbReference type="InterPro" id="IPR014197">
    <property type="entry name" value="Sporulation_prot_YunB"/>
</dbReference>
<keyword evidence="2" id="KW-0472">Membrane</keyword>
<evidence type="ECO:0000256" key="1">
    <source>
        <dbReference type="SAM" id="MobiDB-lite"/>
    </source>
</evidence>
<gene>
    <name evidence="3" type="primary">yunB</name>
    <name evidence="3" type="ORF">CEY02_14920</name>
</gene>
<feature type="region of interest" description="Disordered" evidence="1">
    <location>
        <begin position="235"/>
        <end position="256"/>
    </location>
</feature>
<accession>A0A2A5IT44</accession>
<feature type="transmembrane region" description="Helical" evidence="2">
    <location>
        <begin position="20"/>
        <end position="39"/>
    </location>
</feature>
<sequence length="256" mass="28421">MRMNRRYRPYKKGPLPFRYVMLLAVVFFVLSTVISLFFINRSIKPTLIHIAELETERIANHLIQYSVQDFADNQENMKDMVVMNTSENGKVTTIDFNAQATSKAMADLSRHLQKNLEDIEKGNVQKDAKEALKDQADGHDGIIYNIPLGQASGNALIANLGPKVPVRFSVIGDPHTDVEKNIKPYGINNALIDISVLIEVKVRVIIPFASETIVVKNSVPVSIQAVQGDVPDYYNGSGTNSGAPSIVLPEKKDKEE</sequence>
<evidence type="ECO:0000313" key="4">
    <source>
        <dbReference type="Proteomes" id="UP000228754"/>
    </source>
</evidence>
<reference evidence="3 4" key="1">
    <citation type="submission" date="2017-06" db="EMBL/GenBank/DDBJ databases">
        <title>Draft Genome Sequence of Bacillus sp Strain 36R Isolated from saline sediment at Atanasia, Sonora, Mexico.</title>
        <authorList>
            <person name="Sanchez Diaz R."/>
            <person name="Quiroz Macias M.E."/>
            <person name="Ibarra Gamez J.C."/>
            <person name="Enciso Ibarra J."/>
            <person name="Gomez Gil B."/>
            <person name="Galaviz Silva L."/>
        </authorList>
    </citation>
    <scope>NUCLEOTIDE SEQUENCE [LARGE SCALE GENOMIC DNA]</scope>
    <source>
        <strain evidence="3 4">36R_ATNSAL</strain>
    </source>
</reference>
<organism evidence="3 4">
    <name type="scientific">Bacillus pumilus</name>
    <name type="common">Bacillus mesentericus</name>
    <dbReference type="NCBI Taxonomy" id="1408"/>
    <lineage>
        <taxon>Bacteria</taxon>
        <taxon>Bacillati</taxon>
        <taxon>Bacillota</taxon>
        <taxon>Bacilli</taxon>
        <taxon>Bacillales</taxon>
        <taxon>Bacillaceae</taxon>
        <taxon>Bacillus</taxon>
    </lineage>
</organism>
<keyword evidence="2" id="KW-1133">Transmembrane helix</keyword>
<proteinExistence type="predicted"/>
<name>A0A2A5IT44_BACPU</name>